<dbReference type="Proteomes" id="UP000315103">
    <property type="component" value="Unassembled WGS sequence"/>
</dbReference>
<sequence length="152" mass="16828">MLSKLNPGLLKVMILIIAIPLLAICVYGLSRFNPDSPYWSSPELAQLQYPVLTGMYMGMIPFFFALYQALKFLGYMSRDEASSEKAIKAVGKIKYCAVAIGIVYVLELPFLYRLMAVDDAPAILIGAFIIAGSAMVFIFSAALQRNLKYPEV</sequence>
<dbReference type="Pfam" id="PF11188">
    <property type="entry name" value="DUF2975"/>
    <property type="match status" value="1"/>
</dbReference>
<dbReference type="EMBL" id="VMSJ01000002">
    <property type="protein sequence ID" value="TVT28311.1"/>
    <property type="molecule type" value="Genomic_DNA"/>
</dbReference>
<keyword evidence="3" id="KW-1185">Reference proteome</keyword>
<feature type="transmembrane region" description="Helical" evidence="1">
    <location>
        <begin position="95"/>
        <end position="115"/>
    </location>
</feature>
<organism evidence="2 3">
    <name type="scientific">Salinicoccus cyprini</name>
    <dbReference type="NCBI Taxonomy" id="2493691"/>
    <lineage>
        <taxon>Bacteria</taxon>
        <taxon>Bacillati</taxon>
        <taxon>Bacillota</taxon>
        <taxon>Bacilli</taxon>
        <taxon>Bacillales</taxon>
        <taxon>Staphylococcaceae</taxon>
        <taxon>Salinicoccus</taxon>
    </lineage>
</organism>
<keyword evidence="1" id="KW-0472">Membrane</keyword>
<dbReference type="AlphaFoldDB" id="A0A558AVN5"/>
<name>A0A558AVN5_9STAP</name>
<keyword evidence="1" id="KW-0812">Transmembrane</keyword>
<gene>
    <name evidence="2" type="ORF">FO441_07445</name>
</gene>
<feature type="transmembrane region" description="Helical" evidence="1">
    <location>
        <begin position="49"/>
        <end position="74"/>
    </location>
</feature>
<feature type="transmembrane region" description="Helical" evidence="1">
    <location>
        <begin position="121"/>
        <end position="143"/>
    </location>
</feature>
<reference evidence="2 3" key="1">
    <citation type="submission" date="2019-07" db="EMBL/GenBank/DDBJ databases">
        <title>Salinicoccus cyprini sp. nov., isolated from gastro-intestinal tract of mirror carp, Cyprinus carpio var. specularis, collected from Gobind Sagar Reservoir, Himachal Pradesh, India.</title>
        <authorList>
            <person name="Talwar C."/>
            <person name="Singh A.K."/>
            <person name="Lal R."/>
            <person name="Negi R.K."/>
        </authorList>
    </citation>
    <scope>NUCLEOTIDE SEQUENCE [LARGE SCALE GENOMIC DNA]</scope>
    <source>
        <strain evidence="2 3">CT19</strain>
    </source>
</reference>
<dbReference type="InterPro" id="IPR021354">
    <property type="entry name" value="DUF2975"/>
</dbReference>
<protein>
    <submittedName>
        <fullName evidence="2">DUF2975 domain-containing protein</fullName>
    </submittedName>
</protein>
<comment type="caution">
    <text evidence="2">The sequence shown here is derived from an EMBL/GenBank/DDBJ whole genome shotgun (WGS) entry which is preliminary data.</text>
</comment>
<proteinExistence type="predicted"/>
<feature type="transmembrane region" description="Helical" evidence="1">
    <location>
        <begin position="12"/>
        <end position="29"/>
    </location>
</feature>
<evidence type="ECO:0000313" key="2">
    <source>
        <dbReference type="EMBL" id="TVT28311.1"/>
    </source>
</evidence>
<evidence type="ECO:0000313" key="3">
    <source>
        <dbReference type="Proteomes" id="UP000315103"/>
    </source>
</evidence>
<dbReference type="OrthoDB" id="1100174at2"/>
<accession>A0A558AVN5</accession>
<keyword evidence="1" id="KW-1133">Transmembrane helix</keyword>
<evidence type="ECO:0000256" key="1">
    <source>
        <dbReference type="SAM" id="Phobius"/>
    </source>
</evidence>